<sequence length="68" mass="7272">MDDRTLAAQLGSLPEGVAALPEAHQEDLAEALRAARRRQARALAKAGDEALRFVPALLRPAVRKAMGL</sequence>
<comment type="caution">
    <text evidence="1">The sequence shown here is derived from an EMBL/GenBank/DDBJ whole genome shotgun (WGS) entry which is preliminary data.</text>
</comment>
<name>A0ABP8VDU8_9PSEU</name>
<protein>
    <submittedName>
        <fullName evidence="1">Uncharacterized protein</fullName>
    </submittedName>
</protein>
<evidence type="ECO:0000313" key="1">
    <source>
        <dbReference type="EMBL" id="GAA4660346.1"/>
    </source>
</evidence>
<keyword evidence="2" id="KW-1185">Reference proteome</keyword>
<accession>A0ABP8VDU8</accession>
<dbReference type="Proteomes" id="UP001500192">
    <property type="component" value="Unassembled WGS sequence"/>
</dbReference>
<organism evidence="1 2">
    <name type="scientific">Amycolatopsis dongchuanensis</name>
    <dbReference type="NCBI Taxonomy" id="1070866"/>
    <lineage>
        <taxon>Bacteria</taxon>
        <taxon>Bacillati</taxon>
        <taxon>Actinomycetota</taxon>
        <taxon>Actinomycetes</taxon>
        <taxon>Pseudonocardiales</taxon>
        <taxon>Pseudonocardiaceae</taxon>
        <taxon>Amycolatopsis</taxon>
    </lineage>
</organism>
<evidence type="ECO:0000313" key="2">
    <source>
        <dbReference type="Proteomes" id="UP001500192"/>
    </source>
</evidence>
<reference evidence="2" key="1">
    <citation type="journal article" date="2019" name="Int. J. Syst. Evol. Microbiol.">
        <title>The Global Catalogue of Microorganisms (GCM) 10K type strain sequencing project: providing services to taxonomists for standard genome sequencing and annotation.</title>
        <authorList>
            <consortium name="The Broad Institute Genomics Platform"/>
            <consortium name="The Broad Institute Genome Sequencing Center for Infectious Disease"/>
            <person name="Wu L."/>
            <person name="Ma J."/>
        </authorList>
    </citation>
    <scope>NUCLEOTIDE SEQUENCE [LARGE SCALE GENOMIC DNA]</scope>
    <source>
        <strain evidence="2">JCM 18054</strain>
    </source>
</reference>
<dbReference type="RefSeq" id="WP_346055680.1">
    <property type="nucleotide sequence ID" value="NZ_BAABIB010000117.1"/>
</dbReference>
<dbReference type="EMBL" id="BAABIB010000117">
    <property type="protein sequence ID" value="GAA4660346.1"/>
    <property type="molecule type" value="Genomic_DNA"/>
</dbReference>
<proteinExistence type="predicted"/>
<gene>
    <name evidence="1" type="ORF">GCM10023214_60350</name>
</gene>